<comment type="caution">
    <text evidence="2">The sequence shown here is derived from an EMBL/GenBank/DDBJ whole genome shotgun (WGS) entry which is preliminary data.</text>
</comment>
<evidence type="ECO:0000313" key="3">
    <source>
        <dbReference type="Proteomes" id="UP000485058"/>
    </source>
</evidence>
<reference evidence="2 3" key="1">
    <citation type="submission" date="2020-02" db="EMBL/GenBank/DDBJ databases">
        <title>Draft genome sequence of Haematococcus lacustris strain NIES-144.</title>
        <authorList>
            <person name="Morimoto D."/>
            <person name="Nakagawa S."/>
            <person name="Yoshida T."/>
            <person name="Sawayama S."/>
        </authorList>
    </citation>
    <scope>NUCLEOTIDE SEQUENCE [LARGE SCALE GENOMIC DNA]</scope>
    <source>
        <strain evidence="2 3">NIES-144</strain>
    </source>
</reference>
<evidence type="ECO:0000313" key="2">
    <source>
        <dbReference type="EMBL" id="GFH30840.1"/>
    </source>
</evidence>
<feature type="non-terminal residue" evidence="2">
    <location>
        <position position="80"/>
    </location>
</feature>
<dbReference type="EMBL" id="BLLF01005179">
    <property type="protein sequence ID" value="GFH30840.1"/>
    <property type="molecule type" value="Genomic_DNA"/>
</dbReference>
<gene>
    <name evidence="2" type="ORF">HaLaN_29766</name>
</gene>
<feature type="compositionally biased region" description="Basic and acidic residues" evidence="1">
    <location>
        <begin position="39"/>
        <end position="52"/>
    </location>
</feature>
<protein>
    <submittedName>
        <fullName evidence="2">Uncharacterized protein</fullName>
    </submittedName>
</protein>
<organism evidence="2 3">
    <name type="scientific">Haematococcus lacustris</name>
    <name type="common">Green alga</name>
    <name type="synonym">Haematococcus pluvialis</name>
    <dbReference type="NCBI Taxonomy" id="44745"/>
    <lineage>
        <taxon>Eukaryota</taxon>
        <taxon>Viridiplantae</taxon>
        <taxon>Chlorophyta</taxon>
        <taxon>core chlorophytes</taxon>
        <taxon>Chlorophyceae</taxon>
        <taxon>CS clade</taxon>
        <taxon>Chlamydomonadales</taxon>
        <taxon>Haematococcaceae</taxon>
        <taxon>Haematococcus</taxon>
    </lineage>
</organism>
<dbReference type="Proteomes" id="UP000485058">
    <property type="component" value="Unassembled WGS sequence"/>
</dbReference>
<feature type="region of interest" description="Disordered" evidence="1">
    <location>
        <begin position="26"/>
        <end position="55"/>
    </location>
</feature>
<feature type="non-terminal residue" evidence="2">
    <location>
        <position position="1"/>
    </location>
</feature>
<accession>A0A6A0AD77</accession>
<evidence type="ECO:0000256" key="1">
    <source>
        <dbReference type="SAM" id="MobiDB-lite"/>
    </source>
</evidence>
<dbReference type="AlphaFoldDB" id="A0A6A0AD77"/>
<name>A0A6A0AD77_HAELA</name>
<sequence length="80" mass="8500">AGIRVGVRRQHRHRCLLHKAVLLGSSGGDCSRSSPSVKPDQEAPDHVAEAGDRGPPWRTLVAMGGQSRIVPPAVLTWLGS</sequence>
<keyword evidence="3" id="KW-1185">Reference proteome</keyword>
<proteinExistence type="predicted"/>